<name>A0A8J2IBF8_9PLEO</name>
<dbReference type="GO" id="GO:0003677">
    <property type="term" value="F:DNA binding"/>
    <property type="evidence" value="ECO:0007669"/>
    <property type="project" value="InterPro"/>
</dbReference>
<keyword evidence="8" id="KW-0234">DNA repair</keyword>
<feature type="compositionally biased region" description="Basic and acidic residues" evidence="9">
    <location>
        <begin position="160"/>
        <end position="172"/>
    </location>
</feature>
<dbReference type="SMART" id="SM00518">
    <property type="entry name" value="AP2Ec"/>
    <property type="match status" value="1"/>
</dbReference>
<dbReference type="GO" id="GO:0005634">
    <property type="term" value="C:nucleus"/>
    <property type="evidence" value="ECO:0007669"/>
    <property type="project" value="TreeGrafter"/>
</dbReference>
<feature type="region of interest" description="Disordered" evidence="9">
    <location>
        <begin position="510"/>
        <end position="551"/>
    </location>
</feature>
<evidence type="ECO:0000256" key="2">
    <source>
        <dbReference type="ARBA" id="ARBA00005340"/>
    </source>
</evidence>
<dbReference type="GO" id="GO:0003906">
    <property type="term" value="F:DNA-(apurinic or apyrimidinic site) endonuclease activity"/>
    <property type="evidence" value="ECO:0007669"/>
    <property type="project" value="TreeGrafter"/>
</dbReference>
<dbReference type="Pfam" id="PF01261">
    <property type="entry name" value="AP_endonuc_2"/>
    <property type="match status" value="1"/>
</dbReference>
<evidence type="ECO:0000256" key="1">
    <source>
        <dbReference type="ARBA" id="ARBA00001947"/>
    </source>
</evidence>
<evidence type="ECO:0000256" key="3">
    <source>
        <dbReference type="ARBA" id="ARBA00021759"/>
    </source>
</evidence>
<comment type="cofactor">
    <cofactor evidence="1">
        <name>Zn(2+)</name>
        <dbReference type="ChEBI" id="CHEBI:29105"/>
    </cofactor>
</comment>
<protein>
    <recommendedName>
        <fullName evidence="3">Apurinic-apyrimidinic endonuclease 1</fullName>
    </recommendedName>
</protein>
<comment type="caution">
    <text evidence="11">The sequence shown here is derived from an EMBL/GenBank/DDBJ whole genome shotgun (WGS) entry which is preliminary data.</text>
</comment>
<feature type="region of interest" description="Disordered" evidence="9">
    <location>
        <begin position="83"/>
        <end position="102"/>
    </location>
</feature>
<feature type="region of interest" description="Disordered" evidence="9">
    <location>
        <begin position="1"/>
        <end position="73"/>
    </location>
</feature>
<feature type="compositionally biased region" description="Basic and acidic residues" evidence="9">
    <location>
        <begin position="510"/>
        <end position="529"/>
    </location>
</feature>
<dbReference type="GO" id="GO:0008081">
    <property type="term" value="F:phosphoric diester hydrolase activity"/>
    <property type="evidence" value="ECO:0007669"/>
    <property type="project" value="TreeGrafter"/>
</dbReference>
<dbReference type="PANTHER" id="PTHR21445">
    <property type="entry name" value="ENDONUCLEASE IV ENDODEOXYRIBONUCLEASE IV"/>
    <property type="match status" value="1"/>
</dbReference>
<dbReference type="InterPro" id="IPR013022">
    <property type="entry name" value="Xyl_isomerase-like_TIM-brl"/>
</dbReference>
<gene>
    <name evidence="11" type="ORF">ALTATR162_LOCUS11262</name>
</gene>
<reference evidence="11" key="1">
    <citation type="submission" date="2021-05" db="EMBL/GenBank/DDBJ databases">
        <authorList>
            <person name="Stam R."/>
        </authorList>
    </citation>
    <scope>NUCLEOTIDE SEQUENCE</scope>
    <source>
        <strain evidence="11">CS162</strain>
    </source>
</reference>
<organism evidence="11 12">
    <name type="scientific">Alternaria atra</name>
    <dbReference type="NCBI Taxonomy" id="119953"/>
    <lineage>
        <taxon>Eukaryota</taxon>
        <taxon>Fungi</taxon>
        <taxon>Dikarya</taxon>
        <taxon>Ascomycota</taxon>
        <taxon>Pezizomycotina</taxon>
        <taxon>Dothideomycetes</taxon>
        <taxon>Pleosporomycetidae</taxon>
        <taxon>Pleosporales</taxon>
        <taxon>Pleosporineae</taxon>
        <taxon>Pleosporaceae</taxon>
        <taxon>Alternaria</taxon>
        <taxon>Alternaria sect. Ulocladioides</taxon>
    </lineage>
</organism>
<evidence type="ECO:0000256" key="7">
    <source>
        <dbReference type="ARBA" id="ARBA00022833"/>
    </source>
</evidence>
<feature type="compositionally biased region" description="Basic residues" evidence="9">
    <location>
        <begin position="173"/>
        <end position="183"/>
    </location>
</feature>
<evidence type="ECO:0000313" key="12">
    <source>
        <dbReference type="Proteomes" id="UP000676310"/>
    </source>
</evidence>
<dbReference type="Gene3D" id="3.20.20.150">
    <property type="entry name" value="Divalent-metal-dependent TIM barrel enzymes"/>
    <property type="match status" value="1"/>
</dbReference>
<keyword evidence="7" id="KW-0862">Zinc</keyword>
<keyword evidence="4" id="KW-0479">Metal-binding</keyword>
<dbReference type="AlphaFoldDB" id="A0A8J2IBF8"/>
<dbReference type="PANTHER" id="PTHR21445:SF0">
    <property type="entry name" value="APURINIC-APYRIMIDINIC ENDONUCLEASE"/>
    <property type="match status" value="1"/>
</dbReference>
<dbReference type="Proteomes" id="UP000676310">
    <property type="component" value="Unassembled WGS sequence"/>
</dbReference>
<dbReference type="InterPro" id="IPR001719">
    <property type="entry name" value="AP_endonuc_2"/>
</dbReference>
<accession>A0A8J2IBF8</accession>
<dbReference type="FunFam" id="3.20.20.150:FF:000001">
    <property type="entry name" value="Probable endonuclease 4"/>
    <property type="match status" value="1"/>
</dbReference>
<evidence type="ECO:0000256" key="5">
    <source>
        <dbReference type="ARBA" id="ARBA00022763"/>
    </source>
</evidence>
<dbReference type="RefSeq" id="XP_043174839.1">
    <property type="nucleotide sequence ID" value="XM_043318904.1"/>
</dbReference>
<sequence length="551" mass="60519">MAKEFSTVSSESSLSPPPDNIASATETATVAQPAANGKKRKAETTPRTRRTEAQQVNAEDAAEGAGLSSRPKRRAIKKVKVTEDVEDEVVAQESGDGEGKSKKVVVRLNKKGAATKKTMTEGDMVEDEVDAEIAIDAGQDGKITTKTSVKKTIRGKKTKAKDEHSDREDKPKPKAKAKTKAKTAKIQPPRAERTKDIKHRIGAHVSIAGGVHNSIVNMVYIGANAFALFMKNQRKWESSAMDPEHAELFIQGCKDHSINAAECCLPHGSYLVNLAHPDPVRMKQAYDSFFDDLTRCHALGIRLYNFHPGNANATTREEGIRIIAENLNRAHADPATGKVVTVLETMASLGNTIGGTFSDLAAIINLVKDKSRVGVCLDTCHVFAAGYDLRSPEAYAETMQKFDKEIGLEYLKAFHVNDSKAPLASYRDMHARIGTGYLGLQAFHNLMNDERFYGLPMVLETPVDTIDENGKKIEDKGIDAREIKLLESLVGMDNSSDEFKALSTRLQDEGAAERVRVGDQVQRKTIKDAKPKKKRATKKKDESEDDEDMEE</sequence>
<evidence type="ECO:0000256" key="9">
    <source>
        <dbReference type="SAM" id="MobiDB-lite"/>
    </source>
</evidence>
<feature type="region of interest" description="Disordered" evidence="9">
    <location>
        <begin position="146"/>
        <end position="193"/>
    </location>
</feature>
<dbReference type="CDD" id="cd00019">
    <property type="entry name" value="AP2Ec"/>
    <property type="match status" value="1"/>
</dbReference>
<keyword evidence="6" id="KW-0378">Hydrolase</keyword>
<dbReference type="PROSITE" id="PS00731">
    <property type="entry name" value="AP_NUCLEASE_F2_3"/>
    <property type="match status" value="1"/>
</dbReference>
<dbReference type="GeneID" id="67011515"/>
<dbReference type="HAMAP" id="MF_00152">
    <property type="entry name" value="Nfo"/>
    <property type="match status" value="1"/>
</dbReference>
<dbReference type="GO" id="GO:0005739">
    <property type="term" value="C:mitochondrion"/>
    <property type="evidence" value="ECO:0007669"/>
    <property type="project" value="TreeGrafter"/>
</dbReference>
<evidence type="ECO:0000259" key="10">
    <source>
        <dbReference type="Pfam" id="PF01261"/>
    </source>
</evidence>
<dbReference type="OrthoDB" id="7663182at2759"/>
<dbReference type="GO" id="GO:0006284">
    <property type="term" value="P:base-excision repair"/>
    <property type="evidence" value="ECO:0007669"/>
    <property type="project" value="TreeGrafter"/>
</dbReference>
<feature type="compositionally biased region" description="Low complexity" evidence="9">
    <location>
        <begin position="1"/>
        <end position="14"/>
    </location>
</feature>
<keyword evidence="5" id="KW-0227">DNA damage</keyword>
<feature type="domain" description="Xylose isomerase-like TIM barrel" evidence="10">
    <location>
        <begin position="221"/>
        <end position="471"/>
    </location>
</feature>
<evidence type="ECO:0000256" key="4">
    <source>
        <dbReference type="ARBA" id="ARBA00022723"/>
    </source>
</evidence>
<feature type="compositionally biased region" description="Basic and acidic residues" evidence="9">
    <location>
        <begin position="42"/>
        <end position="52"/>
    </location>
</feature>
<dbReference type="EMBL" id="CAJRGZ010000030">
    <property type="protein sequence ID" value="CAG5185262.1"/>
    <property type="molecule type" value="Genomic_DNA"/>
</dbReference>
<comment type="similarity">
    <text evidence="2">Belongs to the AP endonuclease 2 family.</text>
</comment>
<dbReference type="SUPFAM" id="SSF51658">
    <property type="entry name" value="Xylose isomerase-like"/>
    <property type="match status" value="1"/>
</dbReference>
<keyword evidence="12" id="KW-1185">Reference proteome</keyword>
<dbReference type="InterPro" id="IPR036237">
    <property type="entry name" value="Xyl_isomerase-like_sf"/>
</dbReference>
<dbReference type="GO" id="GO:0008270">
    <property type="term" value="F:zinc ion binding"/>
    <property type="evidence" value="ECO:0007669"/>
    <property type="project" value="InterPro"/>
</dbReference>
<dbReference type="InterPro" id="IPR018246">
    <property type="entry name" value="AP_endonuc_F2_Zn_BS"/>
</dbReference>
<dbReference type="PROSITE" id="PS51432">
    <property type="entry name" value="AP_NUCLEASE_F2_4"/>
    <property type="match status" value="1"/>
</dbReference>
<proteinExistence type="inferred from homology"/>
<evidence type="ECO:0000256" key="8">
    <source>
        <dbReference type="ARBA" id="ARBA00023204"/>
    </source>
</evidence>
<dbReference type="PROSITE" id="PS00730">
    <property type="entry name" value="AP_NUCLEASE_F2_2"/>
    <property type="match status" value="1"/>
</dbReference>
<evidence type="ECO:0000313" key="11">
    <source>
        <dbReference type="EMBL" id="CAG5185262.1"/>
    </source>
</evidence>
<feature type="compositionally biased region" description="Basic residues" evidence="9">
    <location>
        <begin position="148"/>
        <end position="159"/>
    </location>
</feature>
<dbReference type="NCBIfam" id="TIGR00587">
    <property type="entry name" value="nfo"/>
    <property type="match status" value="1"/>
</dbReference>
<evidence type="ECO:0000256" key="6">
    <source>
        <dbReference type="ARBA" id="ARBA00022801"/>
    </source>
</evidence>